<evidence type="ECO:0000313" key="2">
    <source>
        <dbReference type="EMBL" id="QDT08473.1"/>
    </source>
</evidence>
<dbReference type="Pfam" id="PF04784">
    <property type="entry name" value="DUF547"/>
    <property type="match status" value="1"/>
</dbReference>
<accession>A0A517NMZ7</accession>
<dbReference type="EMBL" id="CP036526">
    <property type="protein sequence ID" value="QDT08473.1"/>
    <property type="molecule type" value="Genomic_DNA"/>
</dbReference>
<reference evidence="2 3" key="1">
    <citation type="submission" date="2019-02" db="EMBL/GenBank/DDBJ databases">
        <title>Deep-cultivation of Planctomycetes and their phenomic and genomic characterization uncovers novel biology.</title>
        <authorList>
            <person name="Wiegand S."/>
            <person name="Jogler M."/>
            <person name="Boedeker C."/>
            <person name="Pinto D."/>
            <person name="Vollmers J."/>
            <person name="Rivas-Marin E."/>
            <person name="Kohn T."/>
            <person name="Peeters S.H."/>
            <person name="Heuer A."/>
            <person name="Rast P."/>
            <person name="Oberbeckmann S."/>
            <person name="Bunk B."/>
            <person name="Jeske O."/>
            <person name="Meyerdierks A."/>
            <person name="Storesund J.E."/>
            <person name="Kallscheuer N."/>
            <person name="Luecker S."/>
            <person name="Lage O.M."/>
            <person name="Pohl T."/>
            <person name="Merkel B.J."/>
            <person name="Hornburger P."/>
            <person name="Mueller R.-W."/>
            <person name="Bruemmer F."/>
            <person name="Labrenz M."/>
            <person name="Spormann A.M."/>
            <person name="Op den Camp H."/>
            <person name="Overmann J."/>
            <person name="Amann R."/>
            <person name="Jetten M.S.M."/>
            <person name="Mascher T."/>
            <person name="Medema M.H."/>
            <person name="Devos D.P."/>
            <person name="Kaster A.-K."/>
            <person name="Ovreas L."/>
            <person name="Rohde M."/>
            <person name="Galperin M.Y."/>
            <person name="Jogler C."/>
        </authorList>
    </citation>
    <scope>NUCLEOTIDE SEQUENCE [LARGE SCALE GENOMIC DNA]</scope>
    <source>
        <strain evidence="2 3">K23_9</strain>
    </source>
</reference>
<organism evidence="2 3">
    <name type="scientific">Stieleria marina</name>
    <dbReference type="NCBI Taxonomy" id="1930275"/>
    <lineage>
        <taxon>Bacteria</taxon>
        <taxon>Pseudomonadati</taxon>
        <taxon>Planctomycetota</taxon>
        <taxon>Planctomycetia</taxon>
        <taxon>Pirellulales</taxon>
        <taxon>Pirellulaceae</taxon>
        <taxon>Stieleria</taxon>
    </lineage>
</organism>
<protein>
    <recommendedName>
        <fullName evidence="1">DUF547 domain-containing protein</fullName>
    </recommendedName>
</protein>
<dbReference type="InterPro" id="IPR006869">
    <property type="entry name" value="DUF547"/>
</dbReference>
<dbReference type="PANTHER" id="PTHR46361:SF3">
    <property type="entry name" value="ELECTRON CARRIER_ PROTEIN DISULFIDE OXIDOREDUCTASE"/>
    <property type="match status" value="1"/>
</dbReference>
<dbReference type="Proteomes" id="UP000319817">
    <property type="component" value="Chromosome"/>
</dbReference>
<name>A0A517NMZ7_9BACT</name>
<feature type="domain" description="DUF547" evidence="1">
    <location>
        <begin position="110"/>
        <end position="216"/>
    </location>
</feature>
<dbReference type="PANTHER" id="PTHR46361">
    <property type="entry name" value="ELECTRON CARRIER/ PROTEIN DISULFIDE OXIDOREDUCTASE"/>
    <property type="match status" value="1"/>
</dbReference>
<gene>
    <name evidence="2" type="ORF">K239x_04120</name>
</gene>
<evidence type="ECO:0000313" key="3">
    <source>
        <dbReference type="Proteomes" id="UP000319817"/>
    </source>
</evidence>
<proteinExistence type="predicted"/>
<keyword evidence="3" id="KW-1185">Reference proteome</keyword>
<sequence length="288" mass="32420">MSADHSQPMNPRQTTPPFVLFAFVASILIGLATNSRLDAGSPIYVGQKTSTKVPIETIDHDSWNKLLATYVDLNGMVDYRAWKANVADRAALEQYLNTLSAANAAARAPKSVKLAFWINAYNAVTVHGILREYPTSSIRNHTAKLFGYNIWKDLQLYVGGHPYSLETIEHKLLRKMNEPRIHFAIVCASVGCPRLLNEAYVPAKLNEQLEANAKDFFSRKRNFQHDVSAGQFRLSEILDWFGEDFGDDQASQLKSIANWLPNPAAQNAAMHHSVRVVFIDYNWNLNSR</sequence>
<dbReference type="AlphaFoldDB" id="A0A517NMZ7"/>
<evidence type="ECO:0000259" key="1">
    <source>
        <dbReference type="Pfam" id="PF04784"/>
    </source>
</evidence>